<dbReference type="SMART" id="SM01070">
    <property type="entry name" value="CDC37_M"/>
    <property type="match status" value="1"/>
</dbReference>
<dbReference type="Pfam" id="PF03234">
    <property type="entry name" value="CDC37_N"/>
    <property type="match status" value="1"/>
</dbReference>
<feature type="compositionally biased region" description="Polar residues" evidence="6">
    <location>
        <begin position="90"/>
        <end position="101"/>
    </location>
</feature>
<feature type="region of interest" description="Disordered" evidence="6">
    <location>
        <begin position="37"/>
        <end position="105"/>
    </location>
</feature>
<feature type="domain" description="Cdc37 N-terminal" evidence="9">
    <location>
        <begin position="3"/>
        <end position="165"/>
    </location>
</feature>
<dbReference type="Pfam" id="PF08565">
    <property type="entry name" value="CDC37_M"/>
    <property type="match status" value="1"/>
</dbReference>
<accession>A0AB34IVY5</accession>
<dbReference type="SUPFAM" id="SSF101391">
    <property type="entry name" value="Hsp90 co-chaperone CDC37"/>
    <property type="match status" value="1"/>
</dbReference>
<keyword evidence="11" id="KW-1185">Reference proteome</keyword>
<dbReference type="InterPro" id="IPR013874">
    <property type="entry name" value="Cdc37_Hsp90-bd"/>
</dbReference>
<gene>
    <name evidence="10" type="ORF">AB1Y20_004291</name>
</gene>
<dbReference type="SMART" id="SM01071">
    <property type="entry name" value="CDC37_N"/>
    <property type="match status" value="1"/>
</dbReference>
<dbReference type="Gene3D" id="6.10.140.250">
    <property type="match status" value="1"/>
</dbReference>
<comment type="similarity">
    <text evidence="2">Belongs to the CDC37 family.</text>
</comment>
<feature type="domain" description="Cdc37 C-terminal" evidence="7">
    <location>
        <begin position="265"/>
        <end position="344"/>
    </location>
</feature>
<organism evidence="10 11">
    <name type="scientific">Prymnesium parvum</name>
    <name type="common">Toxic golden alga</name>
    <dbReference type="NCBI Taxonomy" id="97485"/>
    <lineage>
        <taxon>Eukaryota</taxon>
        <taxon>Haptista</taxon>
        <taxon>Haptophyta</taxon>
        <taxon>Prymnesiophyceae</taxon>
        <taxon>Prymnesiales</taxon>
        <taxon>Prymnesiaceae</taxon>
        <taxon>Prymnesium</taxon>
    </lineage>
</organism>
<dbReference type="InterPro" id="IPR013855">
    <property type="entry name" value="Cdc37_N_dom"/>
</dbReference>
<name>A0AB34IVY5_PRYPA</name>
<evidence type="ECO:0000313" key="10">
    <source>
        <dbReference type="EMBL" id="KAL1508171.1"/>
    </source>
</evidence>
<evidence type="ECO:0000313" key="11">
    <source>
        <dbReference type="Proteomes" id="UP001515480"/>
    </source>
</evidence>
<dbReference type="GO" id="GO:0050821">
    <property type="term" value="P:protein stabilization"/>
    <property type="evidence" value="ECO:0007669"/>
    <property type="project" value="TreeGrafter"/>
</dbReference>
<evidence type="ECO:0000259" key="7">
    <source>
        <dbReference type="SMART" id="SM01069"/>
    </source>
</evidence>
<evidence type="ECO:0000256" key="1">
    <source>
        <dbReference type="ARBA" id="ARBA00004496"/>
    </source>
</evidence>
<dbReference type="AlphaFoldDB" id="A0AB34IVY5"/>
<dbReference type="GO" id="GO:0006457">
    <property type="term" value="P:protein folding"/>
    <property type="evidence" value="ECO:0007669"/>
    <property type="project" value="TreeGrafter"/>
</dbReference>
<comment type="caution">
    <text evidence="10">The sequence shown here is derived from an EMBL/GenBank/DDBJ whole genome shotgun (WGS) entry which is preliminary data.</text>
</comment>
<dbReference type="Gene3D" id="1.20.58.610">
    <property type="entry name" value="Cdc37, Hsp90 binding domain"/>
    <property type="match status" value="1"/>
</dbReference>
<dbReference type="InterPro" id="IPR038189">
    <property type="entry name" value="Cdc37_Hsp90-bd_sf"/>
</dbReference>
<dbReference type="GO" id="GO:0019901">
    <property type="term" value="F:protein kinase binding"/>
    <property type="evidence" value="ECO:0007669"/>
    <property type="project" value="InterPro"/>
</dbReference>
<evidence type="ECO:0000256" key="2">
    <source>
        <dbReference type="ARBA" id="ARBA00006222"/>
    </source>
</evidence>
<evidence type="ECO:0000256" key="4">
    <source>
        <dbReference type="ARBA" id="ARBA00023186"/>
    </source>
</evidence>
<dbReference type="InterPro" id="IPR013873">
    <property type="entry name" value="Cdc37_C"/>
</dbReference>
<dbReference type="Proteomes" id="UP001515480">
    <property type="component" value="Unassembled WGS sequence"/>
</dbReference>
<proteinExistence type="inferred from homology"/>
<dbReference type="GO" id="GO:0051087">
    <property type="term" value="F:protein-folding chaperone binding"/>
    <property type="evidence" value="ECO:0007669"/>
    <property type="project" value="TreeGrafter"/>
</dbReference>
<evidence type="ECO:0000259" key="9">
    <source>
        <dbReference type="SMART" id="SM01071"/>
    </source>
</evidence>
<evidence type="ECO:0000259" key="8">
    <source>
        <dbReference type="SMART" id="SM01070"/>
    </source>
</evidence>
<keyword evidence="3" id="KW-0963">Cytoplasm</keyword>
<dbReference type="SMART" id="SM01069">
    <property type="entry name" value="CDC37_C"/>
    <property type="match status" value="1"/>
</dbReference>
<dbReference type="Pfam" id="PF08564">
    <property type="entry name" value="CDC37_C"/>
    <property type="match status" value="1"/>
</dbReference>
<feature type="compositionally biased region" description="Acidic residues" evidence="6">
    <location>
        <begin position="329"/>
        <end position="344"/>
    </location>
</feature>
<reference evidence="10 11" key="1">
    <citation type="journal article" date="2024" name="Science">
        <title>Giant polyketide synthase enzymes in the biosynthesis of giant marine polyether toxins.</title>
        <authorList>
            <person name="Fallon T.R."/>
            <person name="Shende V.V."/>
            <person name="Wierzbicki I.H."/>
            <person name="Pendleton A.L."/>
            <person name="Watervoot N.F."/>
            <person name="Auber R.P."/>
            <person name="Gonzalez D.J."/>
            <person name="Wisecaver J.H."/>
            <person name="Moore B.S."/>
        </authorList>
    </citation>
    <scope>NUCLEOTIDE SEQUENCE [LARGE SCALE GENOMIC DNA]</scope>
    <source>
        <strain evidence="10 11">12B1</strain>
    </source>
</reference>
<dbReference type="PANTHER" id="PTHR12800:SF4">
    <property type="entry name" value="HSP90 CO-CHAPERONE CDC37"/>
    <property type="match status" value="1"/>
</dbReference>
<protein>
    <recommendedName>
        <fullName evidence="5">Hsp90 chaperone protein kinase-targeting subunit</fullName>
    </recommendedName>
</protein>
<evidence type="ECO:0000256" key="5">
    <source>
        <dbReference type="ARBA" id="ARBA00031396"/>
    </source>
</evidence>
<feature type="compositionally biased region" description="Basic and acidic residues" evidence="6">
    <location>
        <begin position="37"/>
        <end position="70"/>
    </location>
</feature>
<dbReference type="InterPro" id="IPR004918">
    <property type="entry name" value="Cdc37"/>
</dbReference>
<dbReference type="PANTHER" id="PTHR12800">
    <property type="entry name" value="CDC37-RELATED"/>
    <property type="match status" value="1"/>
</dbReference>
<dbReference type="GO" id="GO:0051082">
    <property type="term" value="F:unfolded protein binding"/>
    <property type="evidence" value="ECO:0007669"/>
    <property type="project" value="TreeGrafter"/>
</dbReference>
<sequence length="344" mass="39239">MAPINYNKWDNIELSDDEDNFHPNIDNNLMIRLQREKRQQREAEEAQKKKQLEADNSPEAKAELERMERTKKLHVGNISTEKFNSKHAKSTASQSANPKQQAENKVKVAALREGEFADGYEEFIKNNRELMMEYAAIDEEDEKSEQFILEHTQLLSEHATGFYLLQCINLQAEGKTREMRKMARQYLLLTYVCDLAKSMPGRDARDAIKPLFKKLELNQEVAEGFQDHLEKFILHVKQRAEVKKAEMAKAEEEETEYVTLKKGEQVGPGGLDPAEVFETLPKVLQEAFGERDVDALKAALHSMSTEDAEYHMKRCIDSGLWDPAGASNEADDSEDGVVSAEVDD</sequence>
<keyword evidence="4" id="KW-0143">Chaperone</keyword>
<dbReference type="GO" id="GO:0031072">
    <property type="term" value="F:heat shock protein binding"/>
    <property type="evidence" value="ECO:0007669"/>
    <property type="project" value="TreeGrafter"/>
</dbReference>
<dbReference type="EMBL" id="JBGBPQ010000016">
    <property type="protein sequence ID" value="KAL1508171.1"/>
    <property type="molecule type" value="Genomic_DNA"/>
</dbReference>
<comment type="subcellular location">
    <subcellularLocation>
        <location evidence="1">Cytoplasm</location>
    </subcellularLocation>
</comment>
<evidence type="ECO:0000256" key="6">
    <source>
        <dbReference type="SAM" id="MobiDB-lite"/>
    </source>
</evidence>
<feature type="domain" description="Cdc37 Hsp90 binding" evidence="8">
    <location>
        <begin position="93"/>
        <end position="254"/>
    </location>
</feature>
<feature type="region of interest" description="Disordered" evidence="6">
    <location>
        <begin position="321"/>
        <end position="344"/>
    </location>
</feature>
<dbReference type="GO" id="GO:0005737">
    <property type="term" value="C:cytoplasm"/>
    <property type="evidence" value="ECO:0007669"/>
    <property type="project" value="UniProtKB-SubCell"/>
</dbReference>
<evidence type="ECO:0000256" key="3">
    <source>
        <dbReference type="ARBA" id="ARBA00022490"/>
    </source>
</evidence>